<keyword evidence="8" id="KW-1185">Reference proteome</keyword>
<comment type="caution">
    <text evidence="7">The sequence shown here is derived from an EMBL/GenBank/DDBJ whole genome shotgun (WGS) entry which is preliminary data.</text>
</comment>
<feature type="domain" description="NnrU" evidence="6">
    <location>
        <begin position="145"/>
        <end position="364"/>
    </location>
</feature>
<sequence length="373" mass="41612">MASPLLLSISTPFVRFRRRYLYPHNIAAPPLRYPSSLAFLNPIQSRNLWGTNSSNSLHLFGRAHARGTPTGGAESETPILDEARVGEDSAAFELGEQRLSSWAYFTAVLGAVLVALNVLWINPSTGFGKAYIDAVSGLSPSPEVVLLLLIVIFAIVHSGLASLRDAGEELIGERAYRVLFAGISLPLAVSTIVYFINHRYDGTQLWQLQSVLGLHELVWFSSFISFFFLYPSTFNLLEVAAVDKPKLHLWETGIMRITRHPQMVGQIIWCLAHTIWIGNTVAMAASVGLIAHHIFGVWNGDRRLALRYGQDFEALKSRTSVIPFAAILDGRQKLPKDYYKEFVRLPYLTITALTLGAYFAHPLMQASSFRLHW</sequence>
<evidence type="ECO:0000313" key="8">
    <source>
        <dbReference type="Proteomes" id="UP001222027"/>
    </source>
</evidence>
<dbReference type="GO" id="GO:0090471">
    <property type="term" value="F:9,15,9'-tri-cis-zeta-carotene isomerase activity"/>
    <property type="evidence" value="ECO:0007669"/>
    <property type="project" value="TreeGrafter"/>
</dbReference>
<dbReference type="Gene3D" id="1.20.120.1630">
    <property type="match status" value="1"/>
</dbReference>
<evidence type="ECO:0000256" key="3">
    <source>
        <dbReference type="ARBA" id="ARBA00022989"/>
    </source>
</evidence>
<feature type="transmembrane region" description="Helical" evidence="5">
    <location>
        <begin position="217"/>
        <end position="242"/>
    </location>
</feature>
<feature type="transmembrane region" description="Helical" evidence="5">
    <location>
        <begin position="144"/>
        <end position="163"/>
    </location>
</feature>
<dbReference type="PANTHER" id="PTHR35988">
    <property type="entry name" value="15-CIS-ZETA-CAROTENE ISOMERASE, CHLOROPLASTIC"/>
    <property type="match status" value="1"/>
</dbReference>
<reference evidence="7 8" key="1">
    <citation type="submission" date="2022-12" db="EMBL/GenBank/DDBJ databases">
        <title>Chromosome-scale assembly of the Ensete ventricosum genome.</title>
        <authorList>
            <person name="Dussert Y."/>
            <person name="Stocks J."/>
            <person name="Wendawek A."/>
            <person name="Woldeyes F."/>
            <person name="Nichols R.A."/>
            <person name="Borrell J.S."/>
        </authorList>
    </citation>
    <scope>NUCLEOTIDE SEQUENCE [LARGE SCALE GENOMIC DNA]</scope>
    <source>
        <strain evidence="8">cv. Maze</strain>
        <tissue evidence="7">Seeds</tissue>
    </source>
</reference>
<accession>A0AAV8QRU7</accession>
<dbReference type="AlphaFoldDB" id="A0AAV8QRU7"/>
<evidence type="ECO:0000256" key="2">
    <source>
        <dbReference type="ARBA" id="ARBA00022692"/>
    </source>
</evidence>
<keyword evidence="2 5" id="KW-0812">Transmembrane</keyword>
<gene>
    <name evidence="7" type="ORF">OPV22_022934</name>
</gene>
<dbReference type="GO" id="GO:0016120">
    <property type="term" value="P:carotene biosynthetic process"/>
    <property type="evidence" value="ECO:0007669"/>
    <property type="project" value="TreeGrafter"/>
</dbReference>
<keyword evidence="4 5" id="KW-0472">Membrane</keyword>
<feature type="transmembrane region" description="Helical" evidence="5">
    <location>
        <begin position="263"/>
        <end position="295"/>
    </location>
</feature>
<name>A0AAV8QRU7_ENSVE</name>
<dbReference type="InterPro" id="IPR009915">
    <property type="entry name" value="NnrU_dom"/>
</dbReference>
<dbReference type="Pfam" id="PF07298">
    <property type="entry name" value="NnrU"/>
    <property type="match status" value="1"/>
</dbReference>
<feature type="transmembrane region" description="Helical" evidence="5">
    <location>
        <begin position="102"/>
        <end position="121"/>
    </location>
</feature>
<protein>
    <recommendedName>
        <fullName evidence="6">NnrU domain-containing protein</fullName>
    </recommendedName>
</protein>
<feature type="transmembrane region" description="Helical" evidence="5">
    <location>
        <begin position="345"/>
        <end position="364"/>
    </location>
</feature>
<organism evidence="7 8">
    <name type="scientific">Ensete ventricosum</name>
    <name type="common">Abyssinian banana</name>
    <name type="synonym">Musa ensete</name>
    <dbReference type="NCBI Taxonomy" id="4639"/>
    <lineage>
        <taxon>Eukaryota</taxon>
        <taxon>Viridiplantae</taxon>
        <taxon>Streptophyta</taxon>
        <taxon>Embryophyta</taxon>
        <taxon>Tracheophyta</taxon>
        <taxon>Spermatophyta</taxon>
        <taxon>Magnoliopsida</taxon>
        <taxon>Liliopsida</taxon>
        <taxon>Zingiberales</taxon>
        <taxon>Musaceae</taxon>
        <taxon>Ensete</taxon>
    </lineage>
</organism>
<evidence type="ECO:0000313" key="7">
    <source>
        <dbReference type="EMBL" id="KAJ8479207.1"/>
    </source>
</evidence>
<dbReference type="PANTHER" id="PTHR35988:SF2">
    <property type="entry name" value="15-CIS-ZETA-CAROTENE ISOMERASE, CHLOROPLASTIC"/>
    <property type="match status" value="1"/>
</dbReference>
<evidence type="ECO:0000256" key="5">
    <source>
        <dbReference type="SAM" id="Phobius"/>
    </source>
</evidence>
<dbReference type="EMBL" id="JAQQAF010000006">
    <property type="protein sequence ID" value="KAJ8479207.1"/>
    <property type="molecule type" value="Genomic_DNA"/>
</dbReference>
<evidence type="ECO:0000256" key="4">
    <source>
        <dbReference type="ARBA" id="ARBA00023136"/>
    </source>
</evidence>
<comment type="subcellular location">
    <subcellularLocation>
        <location evidence="1">Membrane</location>
        <topology evidence="1">Multi-pass membrane protein</topology>
    </subcellularLocation>
</comment>
<keyword evidence="3 5" id="KW-1133">Transmembrane helix</keyword>
<evidence type="ECO:0000259" key="6">
    <source>
        <dbReference type="Pfam" id="PF07298"/>
    </source>
</evidence>
<evidence type="ECO:0000256" key="1">
    <source>
        <dbReference type="ARBA" id="ARBA00004141"/>
    </source>
</evidence>
<dbReference type="GO" id="GO:0016020">
    <property type="term" value="C:membrane"/>
    <property type="evidence" value="ECO:0007669"/>
    <property type="project" value="UniProtKB-SubCell"/>
</dbReference>
<dbReference type="Proteomes" id="UP001222027">
    <property type="component" value="Unassembled WGS sequence"/>
</dbReference>
<feature type="transmembrane region" description="Helical" evidence="5">
    <location>
        <begin position="175"/>
        <end position="197"/>
    </location>
</feature>
<dbReference type="GO" id="GO:0009507">
    <property type="term" value="C:chloroplast"/>
    <property type="evidence" value="ECO:0007669"/>
    <property type="project" value="TreeGrafter"/>
</dbReference>
<proteinExistence type="predicted"/>